<organism evidence="2 3">
    <name type="scientific">Salinisphaera japonica YTM-1</name>
    <dbReference type="NCBI Taxonomy" id="1209778"/>
    <lineage>
        <taxon>Bacteria</taxon>
        <taxon>Pseudomonadati</taxon>
        <taxon>Pseudomonadota</taxon>
        <taxon>Gammaproteobacteria</taxon>
        <taxon>Salinisphaerales</taxon>
        <taxon>Salinisphaeraceae</taxon>
        <taxon>Salinisphaera</taxon>
    </lineage>
</organism>
<feature type="domain" description="Hypervirulence associated protein TUDOR" evidence="1">
    <location>
        <begin position="20"/>
        <end position="74"/>
    </location>
</feature>
<dbReference type="InterPro" id="IPR021331">
    <property type="entry name" value="Hva1_TUDOR"/>
</dbReference>
<evidence type="ECO:0000313" key="2">
    <source>
        <dbReference type="EMBL" id="ROO26626.1"/>
    </source>
</evidence>
<dbReference type="Proteomes" id="UP000285310">
    <property type="component" value="Unassembled WGS sequence"/>
</dbReference>
<evidence type="ECO:0000313" key="3">
    <source>
        <dbReference type="Proteomes" id="UP000285310"/>
    </source>
</evidence>
<gene>
    <name evidence="2" type="ORF">SAJA_11200</name>
</gene>
<dbReference type="Pfam" id="PF11160">
    <property type="entry name" value="Hva1_TUDOR"/>
    <property type="match status" value="1"/>
</dbReference>
<proteinExistence type="predicted"/>
<reference evidence="2 3" key="1">
    <citation type="submission" date="2013-10" db="EMBL/GenBank/DDBJ databases">
        <title>Salinisphaera japonica YTM-1 Genome Sequencing.</title>
        <authorList>
            <person name="Lai Q."/>
            <person name="Li C."/>
            <person name="Shao Z."/>
        </authorList>
    </citation>
    <scope>NUCLEOTIDE SEQUENCE [LARGE SCALE GENOMIC DNA]</scope>
    <source>
        <strain evidence="2 3">YTM-1</strain>
    </source>
</reference>
<accession>A0A423PLY0</accession>
<comment type="caution">
    <text evidence="2">The sequence shown here is derived from an EMBL/GenBank/DDBJ whole genome shotgun (WGS) entry which is preliminary data.</text>
</comment>
<sequence>MPGQILGANAALVRNGNRPYGGGEGSGKIVQIYTESVTKTLQGSEITRHGDDDNPAYLIEQDDGDRVLKLDSELK</sequence>
<dbReference type="AlphaFoldDB" id="A0A423PLY0"/>
<keyword evidence="3" id="KW-1185">Reference proteome</keyword>
<dbReference type="InParanoid" id="A0A423PLY0"/>
<dbReference type="EMBL" id="AYKG01000034">
    <property type="protein sequence ID" value="ROO26626.1"/>
    <property type="molecule type" value="Genomic_DNA"/>
</dbReference>
<name>A0A423PLY0_9GAMM</name>
<protein>
    <recommendedName>
        <fullName evidence="1">Hypervirulence associated protein TUDOR domain-containing protein</fullName>
    </recommendedName>
</protein>
<dbReference type="RefSeq" id="WP_245963304.1">
    <property type="nucleotide sequence ID" value="NZ_AYKG01000034.1"/>
</dbReference>
<evidence type="ECO:0000259" key="1">
    <source>
        <dbReference type="Pfam" id="PF11160"/>
    </source>
</evidence>